<protein>
    <submittedName>
        <fullName evidence="1">Uncharacterized protein</fullName>
    </submittedName>
</protein>
<evidence type="ECO:0000313" key="2">
    <source>
        <dbReference type="Proteomes" id="UP001642360"/>
    </source>
</evidence>
<dbReference type="PANTHER" id="PTHR31900">
    <property type="entry name" value="F-BOX/RNI SUPERFAMILY PROTEIN-RELATED"/>
    <property type="match status" value="1"/>
</dbReference>
<evidence type="ECO:0000313" key="1">
    <source>
        <dbReference type="EMBL" id="CAK9139861.1"/>
    </source>
</evidence>
<name>A0ABC8R4D0_9AQUA</name>
<reference evidence="1 2" key="1">
    <citation type="submission" date="2024-02" db="EMBL/GenBank/DDBJ databases">
        <authorList>
            <person name="Vignale AGUSTIN F."/>
            <person name="Sosa J E."/>
            <person name="Modenutti C."/>
        </authorList>
    </citation>
    <scope>NUCLEOTIDE SEQUENCE [LARGE SCALE GENOMIC DNA]</scope>
</reference>
<dbReference type="PANTHER" id="PTHR31900:SF32">
    <property type="entry name" value="F-BOX_RNI_FBD-LIKE DOMAIN PROTEIN"/>
    <property type="match status" value="1"/>
</dbReference>
<dbReference type="Proteomes" id="UP001642360">
    <property type="component" value="Unassembled WGS sequence"/>
</dbReference>
<accession>A0ABC8R4D0</accession>
<organism evidence="1 2">
    <name type="scientific">Ilex paraguariensis</name>
    <name type="common">yerba mate</name>
    <dbReference type="NCBI Taxonomy" id="185542"/>
    <lineage>
        <taxon>Eukaryota</taxon>
        <taxon>Viridiplantae</taxon>
        <taxon>Streptophyta</taxon>
        <taxon>Embryophyta</taxon>
        <taxon>Tracheophyta</taxon>
        <taxon>Spermatophyta</taxon>
        <taxon>Magnoliopsida</taxon>
        <taxon>eudicotyledons</taxon>
        <taxon>Gunneridae</taxon>
        <taxon>Pentapetalae</taxon>
        <taxon>asterids</taxon>
        <taxon>campanulids</taxon>
        <taxon>Aquifoliales</taxon>
        <taxon>Aquifoliaceae</taxon>
        <taxon>Ilex</taxon>
    </lineage>
</organism>
<gene>
    <name evidence="1" type="ORF">ILEXP_LOCUS7275</name>
</gene>
<dbReference type="InterPro" id="IPR050232">
    <property type="entry name" value="FBL13/AtMIF1-like"/>
</dbReference>
<sequence>MEDSTVCTFRLSASDHFFGLSLARKCVNYAICHNVQELDISCIVEKSLEFPPTFFTCQSIRVLKLRNCDGNMIIPKSFSLPALKTLYLYRASFIDDDCLSNPAEPFSRFPNIERLTLRNCQLSNSIIYAPKVRYLEILFRGHRPMFSSESKIVLSTPRLSSFKFTGQVSLDCFIEDLPCLDKIYVDLWTSFEEPYTDEVKGRMPLNLIKMLGQLRNAKSVTLSLDTLEVVLAYFTFSYTMSMILIL</sequence>
<keyword evidence="2" id="KW-1185">Reference proteome</keyword>
<dbReference type="InterPro" id="IPR032675">
    <property type="entry name" value="LRR_dom_sf"/>
</dbReference>
<dbReference type="AlphaFoldDB" id="A0ABC8R4D0"/>
<dbReference type="SUPFAM" id="SSF52047">
    <property type="entry name" value="RNI-like"/>
    <property type="match status" value="1"/>
</dbReference>
<dbReference type="EMBL" id="CAUOFW020000995">
    <property type="protein sequence ID" value="CAK9139861.1"/>
    <property type="molecule type" value="Genomic_DNA"/>
</dbReference>
<comment type="caution">
    <text evidence="1">The sequence shown here is derived from an EMBL/GenBank/DDBJ whole genome shotgun (WGS) entry which is preliminary data.</text>
</comment>
<dbReference type="Gene3D" id="3.80.10.10">
    <property type="entry name" value="Ribonuclease Inhibitor"/>
    <property type="match status" value="1"/>
</dbReference>
<proteinExistence type="predicted"/>